<comment type="caution">
    <text evidence="11">The sequence shown here is derived from an EMBL/GenBank/DDBJ whole genome shotgun (WGS) entry which is preliminary data.</text>
</comment>
<evidence type="ECO:0000256" key="4">
    <source>
        <dbReference type="ARBA" id="ARBA00022839"/>
    </source>
</evidence>
<evidence type="ECO:0000259" key="9">
    <source>
        <dbReference type="Pfam" id="PF02601"/>
    </source>
</evidence>
<protein>
    <recommendedName>
        <fullName evidence="5">Exodeoxyribonuclease 7 large subunit</fullName>
        <ecNumber evidence="5">3.1.11.6</ecNumber>
    </recommendedName>
    <alternativeName>
        <fullName evidence="5">Exodeoxyribonuclease VII large subunit</fullName>
        <shortName evidence="5">Exonuclease VII large subunit</shortName>
    </alternativeName>
</protein>
<dbReference type="EMBL" id="AFOC01000119">
    <property type="protein sequence ID" value="EGV50009.1"/>
    <property type="molecule type" value="Genomic_DNA"/>
</dbReference>
<dbReference type="Pfam" id="PF02601">
    <property type="entry name" value="Exonuc_VII_L"/>
    <property type="match status" value="1"/>
</dbReference>
<keyword evidence="4 5" id="KW-0269">Exonuclease</keyword>
<gene>
    <name evidence="5 11" type="primary">xseA</name>
    <name evidence="11" type="ORF">Rifp1Sym_en00040</name>
</gene>
<dbReference type="InterPro" id="IPR003753">
    <property type="entry name" value="Exonuc_VII_L"/>
</dbReference>
<dbReference type="PANTHER" id="PTHR30008">
    <property type="entry name" value="EXODEOXYRIBONUCLEASE 7 LARGE SUBUNIT"/>
    <property type="match status" value="1"/>
</dbReference>
<comment type="catalytic activity">
    <reaction evidence="5 6">
        <text>Exonucleolytic cleavage in either 5'- to 3'- or 3'- to 5'-direction to yield nucleoside 5'-phosphates.</text>
        <dbReference type="EC" id="3.1.11.6"/>
    </reaction>
</comment>
<evidence type="ECO:0000256" key="1">
    <source>
        <dbReference type="ARBA" id="ARBA00022490"/>
    </source>
</evidence>
<dbReference type="GO" id="GO:0008855">
    <property type="term" value="F:exodeoxyribonuclease VII activity"/>
    <property type="evidence" value="ECO:0007669"/>
    <property type="project" value="UniProtKB-UniRule"/>
</dbReference>
<dbReference type="GO" id="GO:0005737">
    <property type="term" value="C:cytoplasm"/>
    <property type="evidence" value="ECO:0007669"/>
    <property type="project" value="UniProtKB-SubCell"/>
</dbReference>
<keyword evidence="7" id="KW-0175">Coiled coil</keyword>
<dbReference type="Proteomes" id="UP000004491">
    <property type="component" value="Unassembled WGS sequence"/>
</dbReference>
<dbReference type="HAMAP" id="MF_00378">
    <property type="entry name" value="Exonuc_7_L"/>
    <property type="match status" value="1"/>
</dbReference>
<sequence length="536" mass="60998">MPRRRHGRLPAETGRHREAQRPAAPLSHRYRQKSGAATAAQPMNSQLKPNRDIYSISRLVRESRAVIEGSFPLLWVEGEISNLARPASGHIYFTLKDQVAQVRCAMFRIKRQRLRFQPQNGQQVLVRARVSLYEARGEFQLNIEHMEPAGEGALRQAFDRLKAKLAAEGLFDSEHKQPLPRLPRQIGLITSPSGAALRDLLTVLARRFPAIPLLIHPVQVQGDTAAQQIVQMLQLANRQQRCDLLILARGGGSLEDLQPFNDERVARAIFDSQIPLITGIGHEIDFTIADFVADQRAATPSAAAELASPEQVELRSRLNSLQQQLQTRLRHITTSHTERLRQLSARLQRQHPQQHLSQLSQRLDELRLRLRQQQTRQLDSARLNLAHLQQRLQPQSPLQRLVRFEQRMEKLAERLQQSQGRQLSRAQLALSYLQQRLQSASPAHQLAPLDERHHHLQQRLQQAMESRLEQAQGRLAQFARDLHNLSPLTTLERGFAIVSSEDGTILRDAAKVTVGDQIETRLARGRLRCRVLESGE</sequence>
<evidence type="ECO:0000256" key="3">
    <source>
        <dbReference type="ARBA" id="ARBA00022801"/>
    </source>
</evidence>
<keyword evidence="2 5" id="KW-0540">Nuclease</keyword>
<proteinExistence type="inferred from homology"/>
<comment type="subunit">
    <text evidence="5">Heterooligomer composed of large and small subunits.</text>
</comment>
<evidence type="ECO:0000313" key="11">
    <source>
        <dbReference type="EMBL" id="EGV50009.1"/>
    </source>
</evidence>
<feature type="region of interest" description="Disordered" evidence="8">
    <location>
        <begin position="1"/>
        <end position="46"/>
    </location>
</feature>
<dbReference type="Pfam" id="PF13742">
    <property type="entry name" value="tRNA_anti_2"/>
    <property type="match status" value="1"/>
</dbReference>
<evidence type="ECO:0000256" key="5">
    <source>
        <dbReference type="HAMAP-Rule" id="MF_00378"/>
    </source>
</evidence>
<organism evidence="11 12">
    <name type="scientific">endosymbiont of Riftia pachyptila</name>
    <name type="common">vent Ph05</name>
    <dbReference type="NCBI Taxonomy" id="1048808"/>
    <lineage>
        <taxon>Bacteria</taxon>
        <taxon>Pseudomonadati</taxon>
        <taxon>Pseudomonadota</taxon>
        <taxon>Gammaproteobacteria</taxon>
        <taxon>sulfur-oxidizing symbionts</taxon>
    </lineage>
</organism>
<evidence type="ECO:0000256" key="8">
    <source>
        <dbReference type="SAM" id="MobiDB-lite"/>
    </source>
</evidence>
<evidence type="ECO:0000256" key="2">
    <source>
        <dbReference type="ARBA" id="ARBA00022722"/>
    </source>
</evidence>
<dbReference type="GO" id="GO:0006308">
    <property type="term" value="P:DNA catabolic process"/>
    <property type="evidence" value="ECO:0007669"/>
    <property type="project" value="UniProtKB-UniRule"/>
</dbReference>
<feature type="domain" description="Exonuclease VII large subunit C-terminal" evidence="9">
    <location>
        <begin position="170"/>
        <end position="446"/>
    </location>
</feature>
<evidence type="ECO:0000256" key="7">
    <source>
        <dbReference type="SAM" id="Coils"/>
    </source>
</evidence>
<keyword evidence="12" id="KW-1185">Reference proteome</keyword>
<comment type="subcellular location">
    <subcellularLocation>
        <location evidence="5 6">Cytoplasm</location>
    </subcellularLocation>
</comment>
<dbReference type="PANTHER" id="PTHR30008:SF0">
    <property type="entry name" value="EXODEOXYRIBONUCLEASE 7 LARGE SUBUNIT"/>
    <property type="match status" value="1"/>
</dbReference>
<evidence type="ECO:0000259" key="10">
    <source>
        <dbReference type="Pfam" id="PF13742"/>
    </source>
</evidence>
<dbReference type="AlphaFoldDB" id="G2DH97"/>
<dbReference type="CDD" id="cd04489">
    <property type="entry name" value="ExoVII_LU_OBF"/>
    <property type="match status" value="1"/>
</dbReference>
<feature type="domain" description="OB-fold nucleic acid binding" evidence="10">
    <location>
        <begin position="54"/>
        <end position="147"/>
    </location>
</feature>
<dbReference type="NCBIfam" id="TIGR00237">
    <property type="entry name" value="xseA"/>
    <property type="match status" value="1"/>
</dbReference>
<name>G2DH97_9GAMM</name>
<keyword evidence="3 5" id="KW-0378">Hydrolase</keyword>
<dbReference type="PATRIC" id="fig|1048808.3.peg.3048"/>
<reference evidence="11" key="1">
    <citation type="journal article" date="2011" name="ISME J.">
        <title>The endosymbionts of the deep-sea tubeworms Riftia pachyptila and Tevnia jerichonana share an identical physiology as revealed by proteogenomic analyses.</title>
        <authorList>
            <person name="Gardebrecht A."/>
            <person name="Markert S."/>
            <person name="Felbeck H."/>
            <person name="Thuermer A."/>
            <person name="Albrecht D."/>
            <person name="Wollherr A."/>
            <person name="Kabisch J."/>
            <person name="Lehmann R."/>
            <person name="Daniel R."/>
            <person name="Liesegang H."/>
            <person name="Hecker M."/>
            <person name="Sievert S.M."/>
            <person name="Schweder T."/>
        </authorList>
    </citation>
    <scope>NUCLEOTIDE SEQUENCE [LARGE SCALE GENOMIC DNA]</scope>
</reference>
<evidence type="ECO:0000313" key="12">
    <source>
        <dbReference type="Proteomes" id="UP000004491"/>
    </source>
</evidence>
<dbReference type="InterPro" id="IPR020579">
    <property type="entry name" value="Exonuc_VII_lsu_C"/>
</dbReference>
<evidence type="ECO:0000256" key="6">
    <source>
        <dbReference type="RuleBase" id="RU004355"/>
    </source>
</evidence>
<comment type="similarity">
    <text evidence="5 6">Belongs to the XseA family.</text>
</comment>
<accession>G2DH97</accession>
<dbReference type="EC" id="3.1.11.6" evidence="5"/>
<feature type="coiled-coil region" evidence="7">
    <location>
        <begin position="356"/>
        <end position="421"/>
    </location>
</feature>
<comment type="function">
    <text evidence="5">Bidirectionally degrades single-stranded DNA into large acid-insoluble oligonucleotides, which are then degraded further into small acid-soluble oligonucleotides.</text>
</comment>
<keyword evidence="1 5" id="KW-0963">Cytoplasm</keyword>
<dbReference type="GO" id="GO:0009318">
    <property type="term" value="C:exodeoxyribonuclease VII complex"/>
    <property type="evidence" value="ECO:0007669"/>
    <property type="project" value="UniProtKB-UniRule"/>
</dbReference>
<dbReference type="InterPro" id="IPR025824">
    <property type="entry name" value="OB-fold_nuc-bd_dom"/>
</dbReference>
<dbReference type="GO" id="GO:0003676">
    <property type="term" value="F:nucleic acid binding"/>
    <property type="evidence" value="ECO:0007669"/>
    <property type="project" value="InterPro"/>
</dbReference>